<keyword evidence="3" id="KW-0560">Oxidoreductase</keyword>
<dbReference type="GO" id="GO:0034599">
    <property type="term" value="P:cellular response to oxidative stress"/>
    <property type="evidence" value="ECO:0007669"/>
    <property type="project" value="InterPro"/>
</dbReference>
<reference evidence="5 6" key="1">
    <citation type="journal article" date="2018" name="PLoS Genet.">
        <title>Population sequencing reveals clonal diversity and ancestral inbreeding in the grapevine cultivar Chardonnay.</title>
        <authorList>
            <person name="Roach M.J."/>
            <person name="Johnson D.L."/>
            <person name="Bohlmann J."/>
            <person name="van Vuuren H.J."/>
            <person name="Jones S.J."/>
            <person name="Pretorius I.S."/>
            <person name="Schmidt S.A."/>
            <person name="Borneman A.R."/>
        </authorList>
    </citation>
    <scope>NUCLEOTIDE SEQUENCE [LARGE SCALE GENOMIC DNA]</scope>
    <source>
        <strain evidence="6">cv. Chardonnay</strain>
        <tissue evidence="5">Leaf</tissue>
    </source>
</reference>
<name>A0A438FKP3_VITVI</name>
<evidence type="ECO:0000313" key="5">
    <source>
        <dbReference type="EMBL" id="RVW60563.1"/>
    </source>
</evidence>
<keyword evidence="2" id="KW-0049">Antioxidant</keyword>
<accession>A0A438FKP3</accession>
<dbReference type="PANTHER" id="PTHR10430:SF8">
    <property type="entry name" value="PEROXIREDOXIN-2A-RELATED"/>
    <property type="match status" value="1"/>
</dbReference>
<dbReference type="GO" id="GO:0008379">
    <property type="term" value="F:thioredoxin peroxidase activity"/>
    <property type="evidence" value="ECO:0007669"/>
    <property type="project" value="InterPro"/>
</dbReference>
<proteinExistence type="predicted"/>
<keyword evidence="4" id="KW-0676">Redox-active center</keyword>
<dbReference type="AlphaFoldDB" id="A0A438FKP3"/>
<evidence type="ECO:0000256" key="3">
    <source>
        <dbReference type="ARBA" id="ARBA00023002"/>
    </source>
</evidence>
<evidence type="ECO:0000313" key="6">
    <source>
        <dbReference type="Proteomes" id="UP000288805"/>
    </source>
</evidence>
<evidence type="ECO:0000256" key="4">
    <source>
        <dbReference type="ARBA" id="ARBA00023284"/>
    </source>
</evidence>
<sequence>MASFDWLLWNQILLFEKLSGGDTWRRICRGRSESVRGGDVFSIRGDFPLMRGKGASFPVFERRYFEGVPGSFSKRDGAFERRTREREQGGLRLEQRAEEGSRLFGLGRTYRGVYSAAGKEDFGGIRTEVVCLLEAAGKDSDLVMSSNKDTCPQAEAVIKEQAEEHFYVSTTPSPISVSFEGGYYSENGLWFGSGGVDTFLGHIFGSHYSGEMSPIVLGILYLRMHRDVRDVMFMACRCLLPSNVTLQKPLDHATIFISELVISKSPVATMAPIAVGDVIPEGILTYFDEQDQLQHGQRAYPDDKDVKFRADGSATYMHALGLELDLSEKGLGTQSKRFALLVDDLKKEQAKPSLNDAGGLPPAAKCLRHRQNVKQPLKLFHFPSPPSDGRDLFLGSHFQCSAAVPGQDLLCRQRPSASTSFQKHRPECGALGPAVSQCQSCGEDVTEIQVKSDGCWRVKPKNERGILAQWHNADGTLCPLVEGEFKPKMDVISTVGCMGGLEGTPNQTSLVEALHGGHVTLRYWKRTSRKK</sequence>
<dbReference type="Gene3D" id="3.40.30.10">
    <property type="entry name" value="Glutaredoxin"/>
    <property type="match status" value="1"/>
</dbReference>
<organism evidence="5 6">
    <name type="scientific">Vitis vinifera</name>
    <name type="common">Grape</name>
    <dbReference type="NCBI Taxonomy" id="29760"/>
    <lineage>
        <taxon>Eukaryota</taxon>
        <taxon>Viridiplantae</taxon>
        <taxon>Streptophyta</taxon>
        <taxon>Embryophyta</taxon>
        <taxon>Tracheophyta</taxon>
        <taxon>Spermatophyta</taxon>
        <taxon>Magnoliopsida</taxon>
        <taxon>eudicotyledons</taxon>
        <taxon>Gunneridae</taxon>
        <taxon>Pentapetalae</taxon>
        <taxon>rosids</taxon>
        <taxon>Vitales</taxon>
        <taxon>Vitaceae</taxon>
        <taxon>Viteae</taxon>
        <taxon>Vitis</taxon>
    </lineage>
</organism>
<keyword evidence="1" id="KW-0575">Peroxidase</keyword>
<dbReference type="PANTHER" id="PTHR10430">
    <property type="entry name" value="PEROXIREDOXIN"/>
    <property type="match status" value="1"/>
</dbReference>
<comment type="caution">
    <text evidence="5">The sequence shown here is derived from an EMBL/GenBank/DDBJ whole genome shotgun (WGS) entry which is preliminary data.</text>
</comment>
<dbReference type="EMBL" id="QGNW01000852">
    <property type="protein sequence ID" value="RVW60563.1"/>
    <property type="molecule type" value="Genomic_DNA"/>
</dbReference>
<dbReference type="Proteomes" id="UP000288805">
    <property type="component" value="Unassembled WGS sequence"/>
</dbReference>
<gene>
    <name evidence="5" type="primary">PRX2_2</name>
    <name evidence="5" type="ORF">CK203_061471</name>
</gene>
<evidence type="ECO:0000256" key="1">
    <source>
        <dbReference type="ARBA" id="ARBA00022559"/>
    </source>
</evidence>
<dbReference type="InterPro" id="IPR037944">
    <property type="entry name" value="PRX5-like"/>
</dbReference>
<protein>
    <submittedName>
        <fullName evidence="5">Peroxiredoxin-2</fullName>
    </submittedName>
</protein>
<evidence type="ECO:0000256" key="2">
    <source>
        <dbReference type="ARBA" id="ARBA00022862"/>
    </source>
</evidence>